<dbReference type="InterPro" id="IPR046452">
    <property type="entry name" value="HgmA_N"/>
</dbReference>
<sequence length="382" mass="44242">MFYYRLGQIPAKRHTQFRKPDGSLYAEELISTKGFSGIYSNVYHLSPPTKVQQIGETEWRPLVKWGERELRHHHLRTKAIEPSGDGISARIPILFNNDVTIWVARPKEEMTYFYRNGAADEVVFIHEGEGTLATQLGNIHYKQGDYLVIPRGLTHQFRYTGAQRWFIIEVYSPVQTPKRYRNEFGQLLEHSPYCERDLHPPTELETHDEKGSFEIRVKKGELYARYCYSHHPFDVVGWDGYYYPFAFSIYDFEPITGRIHQPPPVHQVFEANNLVICNFVPRLFDYHPQAIPAPYNHSNIDSDEVLYYVDGNFMSRRGIEVASLTIHPGGIPHGPHPGTVEKSIGAKETHEYAIMIDTFRPLNFTQQAQAFDDATYPMSWSV</sequence>
<dbReference type="AlphaFoldDB" id="A0A395M173"/>
<feature type="binding site" evidence="8">
    <location>
        <position position="303"/>
    </location>
    <ligand>
        <name>Fe cation</name>
        <dbReference type="ChEBI" id="CHEBI:24875"/>
    </ligand>
</feature>
<keyword evidence="4 10" id="KW-0223">Dioxygenase</keyword>
<evidence type="ECO:0000256" key="1">
    <source>
        <dbReference type="ARBA" id="ARBA00001962"/>
    </source>
</evidence>
<evidence type="ECO:0000259" key="9">
    <source>
        <dbReference type="Pfam" id="PF20510"/>
    </source>
</evidence>
<dbReference type="InterPro" id="IPR005708">
    <property type="entry name" value="Homogentis_dOase"/>
</dbReference>
<dbReference type="EMBL" id="PHFL01000039">
    <property type="protein sequence ID" value="RFM24520.1"/>
    <property type="molecule type" value="Genomic_DNA"/>
</dbReference>
<evidence type="ECO:0000256" key="3">
    <source>
        <dbReference type="ARBA" id="ARBA00022723"/>
    </source>
</evidence>
<gene>
    <name evidence="10" type="ORF">D0433_05925</name>
</gene>
<keyword evidence="6 8" id="KW-0408">Iron</keyword>
<dbReference type="GO" id="GO:0005737">
    <property type="term" value="C:cytoplasm"/>
    <property type="evidence" value="ECO:0007669"/>
    <property type="project" value="TreeGrafter"/>
</dbReference>
<dbReference type="GO" id="GO:0006559">
    <property type="term" value="P:L-phenylalanine catabolic process"/>
    <property type="evidence" value="ECO:0007669"/>
    <property type="project" value="InterPro"/>
</dbReference>
<evidence type="ECO:0000256" key="7">
    <source>
        <dbReference type="PIRSR" id="PIRSR605708-1"/>
    </source>
</evidence>
<dbReference type="GO" id="GO:0006570">
    <property type="term" value="P:tyrosine metabolic process"/>
    <property type="evidence" value="ECO:0007669"/>
    <property type="project" value="InterPro"/>
</dbReference>
<comment type="caution">
    <text evidence="10">The sequence shown here is derived from an EMBL/GenBank/DDBJ whole genome shotgun (WGS) entry which is preliminary data.</text>
</comment>
<dbReference type="SUPFAM" id="SSF51182">
    <property type="entry name" value="RmlC-like cupins"/>
    <property type="match status" value="1"/>
</dbReference>
<organism evidence="10 11">
    <name type="scientific">Candidatus Thermochlorobacter aerophilus</name>
    <dbReference type="NCBI Taxonomy" id="1868324"/>
    <lineage>
        <taxon>Bacteria</taxon>
        <taxon>Pseudomonadati</taxon>
        <taxon>Chlorobiota</taxon>
        <taxon>Chlorobiia</taxon>
        <taxon>Chlorobiales</taxon>
        <taxon>Candidatus Thermochlorobacteriaceae</taxon>
        <taxon>Candidatus Thermochlorobacter</taxon>
    </lineage>
</organism>
<dbReference type="Proteomes" id="UP000266389">
    <property type="component" value="Unassembled WGS sequence"/>
</dbReference>
<evidence type="ECO:0000256" key="2">
    <source>
        <dbReference type="ARBA" id="ARBA00007757"/>
    </source>
</evidence>
<dbReference type="GO" id="GO:0004411">
    <property type="term" value="F:homogentisate 1,2-dioxygenase activity"/>
    <property type="evidence" value="ECO:0007669"/>
    <property type="project" value="InterPro"/>
</dbReference>
<feature type="domain" description="Homogentisate 1,2-dioxygenase N-terminal" evidence="9">
    <location>
        <begin position="100"/>
        <end position="247"/>
    </location>
</feature>
<dbReference type="PANTHER" id="PTHR11056">
    <property type="entry name" value="HOMOGENTISATE 1,2-DIOXYGENASE"/>
    <property type="match status" value="1"/>
</dbReference>
<keyword evidence="3 8" id="KW-0479">Metal-binding</keyword>
<dbReference type="Gene3D" id="2.60.120.10">
    <property type="entry name" value="Jelly Rolls"/>
    <property type="match status" value="1"/>
</dbReference>
<evidence type="ECO:0000256" key="6">
    <source>
        <dbReference type="ARBA" id="ARBA00023004"/>
    </source>
</evidence>
<feature type="binding site" evidence="8">
    <location>
        <position position="297"/>
    </location>
    <ligand>
        <name>Fe cation</name>
        <dbReference type="ChEBI" id="CHEBI:24875"/>
    </ligand>
</feature>
<keyword evidence="5" id="KW-0560">Oxidoreductase</keyword>
<comment type="similarity">
    <text evidence="2">Belongs to the homogentisate dioxygenase family.</text>
</comment>
<protein>
    <submittedName>
        <fullName evidence="10">Homogentisate 1,2-dioxygenase</fullName>
    </submittedName>
</protein>
<evidence type="ECO:0000313" key="11">
    <source>
        <dbReference type="Proteomes" id="UP000266389"/>
    </source>
</evidence>
<evidence type="ECO:0000256" key="5">
    <source>
        <dbReference type="ARBA" id="ARBA00023002"/>
    </source>
</evidence>
<reference evidence="10 11" key="1">
    <citation type="journal article" date="2011" name="ISME J.">
        <title>Community ecology of hot spring cyanobacterial mats: predominant populations and their functional potential.</title>
        <authorList>
            <person name="Klatt C.G."/>
            <person name="Wood J.M."/>
            <person name="Rusch D.B."/>
            <person name="Bateson M.M."/>
            <person name="Hamamura N."/>
            <person name="Heidelberg J.F."/>
            <person name="Grossman A.R."/>
            <person name="Bhaya D."/>
            <person name="Cohan F.M."/>
            <person name="Kuhl M."/>
            <person name="Bryant D.A."/>
            <person name="Ward D.M."/>
        </authorList>
    </citation>
    <scope>NUCLEOTIDE SEQUENCE [LARGE SCALE GENOMIC DNA]</scope>
    <source>
        <strain evidence="10">OS</strain>
    </source>
</reference>
<dbReference type="InterPro" id="IPR014710">
    <property type="entry name" value="RmlC-like_jellyroll"/>
</dbReference>
<accession>A0A395M173</accession>
<evidence type="ECO:0000313" key="10">
    <source>
        <dbReference type="EMBL" id="RFM24520.1"/>
    </source>
</evidence>
<evidence type="ECO:0000256" key="4">
    <source>
        <dbReference type="ARBA" id="ARBA00022964"/>
    </source>
</evidence>
<feature type="active site" description="Proton acceptor" evidence="7">
    <location>
        <position position="260"/>
    </location>
</feature>
<proteinExistence type="inferred from homology"/>
<comment type="cofactor">
    <cofactor evidence="1 8">
        <name>Fe cation</name>
        <dbReference type="ChEBI" id="CHEBI:24875"/>
    </cofactor>
</comment>
<name>A0A395M173_9BACT</name>
<evidence type="ECO:0000256" key="8">
    <source>
        <dbReference type="PIRSR" id="PIRSR605708-2"/>
    </source>
</evidence>
<dbReference type="PANTHER" id="PTHR11056:SF0">
    <property type="entry name" value="HOMOGENTISATE 1,2-DIOXYGENASE"/>
    <property type="match status" value="1"/>
</dbReference>
<dbReference type="CDD" id="cd02208">
    <property type="entry name" value="cupin_RmlC-like"/>
    <property type="match status" value="1"/>
</dbReference>
<feature type="binding site" evidence="8">
    <location>
        <position position="333"/>
    </location>
    <ligand>
        <name>Fe cation</name>
        <dbReference type="ChEBI" id="CHEBI:24875"/>
    </ligand>
</feature>
<feature type="binding site" evidence="8">
    <location>
        <position position="333"/>
    </location>
    <ligand>
        <name>homogentisate</name>
        <dbReference type="ChEBI" id="CHEBI:16169"/>
    </ligand>
</feature>
<dbReference type="InterPro" id="IPR011051">
    <property type="entry name" value="RmlC_Cupin_sf"/>
</dbReference>
<dbReference type="GO" id="GO:0046872">
    <property type="term" value="F:metal ion binding"/>
    <property type="evidence" value="ECO:0007669"/>
    <property type="project" value="UniProtKB-KW"/>
</dbReference>
<dbReference type="Pfam" id="PF20510">
    <property type="entry name" value="HgmA_N"/>
    <property type="match status" value="1"/>
</dbReference>